<gene>
    <name evidence="2" type="ORF">HanXRQr2_Chr14g0620801</name>
</gene>
<keyword evidence="3" id="KW-1185">Reference proteome</keyword>
<evidence type="ECO:0000256" key="1">
    <source>
        <dbReference type="SAM" id="MobiDB-lite"/>
    </source>
</evidence>
<dbReference type="AlphaFoldDB" id="A0A9K3E5G3"/>
<feature type="region of interest" description="Disordered" evidence="1">
    <location>
        <begin position="1"/>
        <end position="47"/>
    </location>
</feature>
<proteinExistence type="predicted"/>
<comment type="caution">
    <text evidence="2">The sequence shown here is derived from an EMBL/GenBank/DDBJ whole genome shotgun (WGS) entry which is preliminary data.</text>
</comment>
<sequence>MGSRGLSTLKRFSHDVVRRFNQSDPQPAGPNKGGSGALDRSGHVGDF</sequence>
<accession>A0A9K3E5G3</accession>
<dbReference type="EMBL" id="MNCJ02000329">
    <property type="protein sequence ID" value="KAF5767133.1"/>
    <property type="molecule type" value="Genomic_DNA"/>
</dbReference>
<dbReference type="Proteomes" id="UP000215914">
    <property type="component" value="Unassembled WGS sequence"/>
</dbReference>
<evidence type="ECO:0000313" key="2">
    <source>
        <dbReference type="EMBL" id="KAF5767133.1"/>
    </source>
</evidence>
<reference evidence="2" key="2">
    <citation type="submission" date="2020-06" db="EMBL/GenBank/DDBJ databases">
        <title>Helianthus annuus Genome sequencing and assembly Release 2.</title>
        <authorList>
            <person name="Gouzy J."/>
            <person name="Langlade N."/>
            <person name="Munos S."/>
        </authorList>
    </citation>
    <scope>NUCLEOTIDE SEQUENCE</scope>
    <source>
        <tissue evidence="2">Leaves</tissue>
    </source>
</reference>
<reference evidence="2" key="1">
    <citation type="journal article" date="2017" name="Nature">
        <title>The sunflower genome provides insights into oil metabolism, flowering and Asterid evolution.</title>
        <authorList>
            <person name="Badouin H."/>
            <person name="Gouzy J."/>
            <person name="Grassa C.J."/>
            <person name="Murat F."/>
            <person name="Staton S.E."/>
            <person name="Cottret L."/>
            <person name="Lelandais-Briere C."/>
            <person name="Owens G.L."/>
            <person name="Carrere S."/>
            <person name="Mayjonade B."/>
            <person name="Legrand L."/>
            <person name="Gill N."/>
            <person name="Kane N.C."/>
            <person name="Bowers J.E."/>
            <person name="Hubner S."/>
            <person name="Bellec A."/>
            <person name="Berard A."/>
            <person name="Berges H."/>
            <person name="Blanchet N."/>
            <person name="Boniface M.C."/>
            <person name="Brunel D."/>
            <person name="Catrice O."/>
            <person name="Chaidir N."/>
            <person name="Claudel C."/>
            <person name="Donnadieu C."/>
            <person name="Faraut T."/>
            <person name="Fievet G."/>
            <person name="Helmstetter N."/>
            <person name="King M."/>
            <person name="Knapp S.J."/>
            <person name="Lai Z."/>
            <person name="Le Paslier M.C."/>
            <person name="Lippi Y."/>
            <person name="Lorenzon L."/>
            <person name="Mandel J.R."/>
            <person name="Marage G."/>
            <person name="Marchand G."/>
            <person name="Marquand E."/>
            <person name="Bret-Mestries E."/>
            <person name="Morien E."/>
            <person name="Nambeesan S."/>
            <person name="Nguyen T."/>
            <person name="Pegot-Espagnet P."/>
            <person name="Pouilly N."/>
            <person name="Raftis F."/>
            <person name="Sallet E."/>
            <person name="Schiex T."/>
            <person name="Thomas J."/>
            <person name="Vandecasteele C."/>
            <person name="Vares D."/>
            <person name="Vear F."/>
            <person name="Vautrin S."/>
            <person name="Crespi M."/>
            <person name="Mangin B."/>
            <person name="Burke J.M."/>
            <person name="Salse J."/>
            <person name="Munos S."/>
            <person name="Vincourt P."/>
            <person name="Rieseberg L.H."/>
            <person name="Langlade N.B."/>
        </authorList>
    </citation>
    <scope>NUCLEOTIDE SEQUENCE</scope>
    <source>
        <tissue evidence="2">Leaves</tissue>
    </source>
</reference>
<organism evidence="2 3">
    <name type="scientific">Helianthus annuus</name>
    <name type="common">Common sunflower</name>
    <dbReference type="NCBI Taxonomy" id="4232"/>
    <lineage>
        <taxon>Eukaryota</taxon>
        <taxon>Viridiplantae</taxon>
        <taxon>Streptophyta</taxon>
        <taxon>Embryophyta</taxon>
        <taxon>Tracheophyta</taxon>
        <taxon>Spermatophyta</taxon>
        <taxon>Magnoliopsida</taxon>
        <taxon>eudicotyledons</taxon>
        <taxon>Gunneridae</taxon>
        <taxon>Pentapetalae</taxon>
        <taxon>asterids</taxon>
        <taxon>campanulids</taxon>
        <taxon>Asterales</taxon>
        <taxon>Asteraceae</taxon>
        <taxon>Asteroideae</taxon>
        <taxon>Heliantheae alliance</taxon>
        <taxon>Heliantheae</taxon>
        <taxon>Helianthus</taxon>
    </lineage>
</organism>
<dbReference type="Gramene" id="mRNA:HanXRQr2_Chr14g0620801">
    <property type="protein sequence ID" value="mRNA:HanXRQr2_Chr14g0620801"/>
    <property type="gene ID" value="HanXRQr2_Chr14g0620801"/>
</dbReference>
<protein>
    <submittedName>
        <fullName evidence="2">Uncharacterized protein</fullName>
    </submittedName>
</protein>
<evidence type="ECO:0000313" key="3">
    <source>
        <dbReference type="Proteomes" id="UP000215914"/>
    </source>
</evidence>
<name>A0A9K3E5G3_HELAN</name>